<dbReference type="InterPro" id="IPR020846">
    <property type="entry name" value="MFS_dom"/>
</dbReference>
<evidence type="ECO:0000256" key="1">
    <source>
        <dbReference type="SAM" id="Phobius"/>
    </source>
</evidence>
<dbReference type="InterPro" id="IPR050327">
    <property type="entry name" value="Proton-linked_MCT"/>
</dbReference>
<keyword evidence="1" id="KW-1133">Transmembrane helix</keyword>
<feature type="transmembrane region" description="Helical" evidence="1">
    <location>
        <begin position="44"/>
        <end position="64"/>
    </location>
</feature>
<dbReference type="Pfam" id="PF07690">
    <property type="entry name" value="MFS_1"/>
    <property type="match status" value="1"/>
</dbReference>
<dbReference type="InterPro" id="IPR036259">
    <property type="entry name" value="MFS_trans_sf"/>
</dbReference>
<reference evidence="3" key="1">
    <citation type="journal article" date="2014" name="Front. Microbiol.">
        <title>High frequency of phylogenetically diverse reductive dehalogenase-homologous genes in deep subseafloor sedimentary metagenomes.</title>
        <authorList>
            <person name="Kawai M."/>
            <person name="Futagami T."/>
            <person name="Toyoda A."/>
            <person name="Takaki Y."/>
            <person name="Nishi S."/>
            <person name="Hori S."/>
            <person name="Arai W."/>
            <person name="Tsubouchi T."/>
            <person name="Morono Y."/>
            <person name="Uchiyama I."/>
            <person name="Ito T."/>
            <person name="Fujiyama A."/>
            <person name="Inagaki F."/>
            <person name="Takami H."/>
        </authorList>
    </citation>
    <scope>NUCLEOTIDE SEQUENCE</scope>
    <source>
        <strain evidence="3">Expedition CK06-06</strain>
    </source>
</reference>
<dbReference type="PANTHER" id="PTHR11360">
    <property type="entry name" value="MONOCARBOXYLATE TRANSPORTER"/>
    <property type="match status" value="1"/>
</dbReference>
<evidence type="ECO:0000259" key="2">
    <source>
        <dbReference type="PROSITE" id="PS50850"/>
    </source>
</evidence>
<dbReference type="InterPro" id="IPR011701">
    <property type="entry name" value="MFS"/>
</dbReference>
<feature type="transmembrane region" description="Helical" evidence="1">
    <location>
        <begin position="102"/>
        <end position="124"/>
    </location>
</feature>
<feature type="transmembrane region" description="Helical" evidence="1">
    <location>
        <begin position="76"/>
        <end position="96"/>
    </location>
</feature>
<dbReference type="AlphaFoldDB" id="X0SJM1"/>
<dbReference type="Gene3D" id="1.20.1250.20">
    <property type="entry name" value="MFS general substrate transporter like domains"/>
    <property type="match status" value="1"/>
</dbReference>
<organism evidence="3">
    <name type="scientific">marine sediment metagenome</name>
    <dbReference type="NCBI Taxonomy" id="412755"/>
    <lineage>
        <taxon>unclassified sequences</taxon>
        <taxon>metagenomes</taxon>
        <taxon>ecological metagenomes</taxon>
    </lineage>
</organism>
<keyword evidence="1" id="KW-0812">Transmembrane</keyword>
<dbReference type="PROSITE" id="PS50850">
    <property type="entry name" value="MFS"/>
    <property type="match status" value="1"/>
</dbReference>
<feature type="non-terminal residue" evidence="3">
    <location>
        <position position="141"/>
    </location>
</feature>
<proteinExistence type="predicted"/>
<gene>
    <name evidence="3" type="ORF">S01H1_17827</name>
</gene>
<feature type="transmembrane region" description="Helical" evidence="1">
    <location>
        <begin position="12"/>
        <end position="32"/>
    </location>
</feature>
<protein>
    <recommendedName>
        <fullName evidence="2">Major facilitator superfamily (MFS) profile domain-containing protein</fullName>
    </recommendedName>
</protein>
<sequence>MSNGNIKNRWFVVIGAILIQLCLGAIYAWSVFTPSLVEADWTKAQTQAVFAAGLALFAIIMVIAGRLLPKWGPRKLAFSGGIVLGLGYLLAGLFGGTSFWSIFFFIGIIGGSGIGLAYVVPIAVGMRWFPDKKGLITGLAV</sequence>
<dbReference type="EMBL" id="BARS01009484">
    <property type="protein sequence ID" value="GAF75311.1"/>
    <property type="molecule type" value="Genomic_DNA"/>
</dbReference>
<keyword evidence="1" id="KW-0472">Membrane</keyword>
<accession>X0SJM1</accession>
<name>X0SJM1_9ZZZZ</name>
<evidence type="ECO:0000313" key="3">
    <source>
        <dbReference type="EMBL" id="GAF75311.1"/>
    </source>
</evidence>
<dbReference type="PANTHER" id="PTHR11360:SF304">
    <property type="entry name" value="MFS DOMAIN-CONTAINING PROTEIN"/>
    <property type="match status" value="1"/>
</dbReference>
<dbReference type="GO" id="GO:0022857">
    <property type="term" value="F:transmembrane transporter activity"/>
    <property type="evidence" value="ECO:0007669"/>
    <property type="project" value="InterPro"/>
</dbReference>
<feature type="domain" description="Major facilitator superfamily (MFS) profile" evidence="2">
    <location>
        <begin position="8"/>
        <end position="141"/>
    </location>
</feature>
<dbReference type="SUPFAM" id="SSF103473">
    <property type="entry name" value="MFS general substrate transporter"/>
    <property type="match status" value="1"/>
</dbReference>
<comment type="caution">
    <text evidence="3">The sequence shown here is derived from an EMBL/GenBank/DDBJ whole genome shotgun (WGS) entry which is preliminary data.</text>
</comment>